<evidence type="ECO:0000313" key="3">
    <source>
        <dbReference type="Proteomes" id="UP001160152"/>
    </source>
</evidence>
<sequence length="305" mass="31419">MNHPDSGPEEFAFRFIHSQGIPMHSAPEGNEIIIGADLGGTKLLLVCGAHSRRCETGPGYTPDDFAAQLRAFIEDLGLRPALIGIAVPGLVGCDGIVVSCDVLPGLTGWRPALALEALGCRIAVINDVEAALLEEMQDASAEFTGGVIMAGTAIGAAFMTHGRALRGANGWAGELGYLPLRVGGSVRRLDEVAGGGAMANRLGISGDKLARLVEAADPGAMDTVRAGGQALGLGIATIINLLNPSRLAVGGGTLKLEGYWEGALQAAEAHAIAPLWDACTVERVKSEDFVVALGAIRAVQSTLKP</sequence>
<evidence type="ECO:0000313" key="2">
    <source>
        <dbReference type="EMBL" id="MDH0757358.1"/>
    </source>
</evidence>
<dbReference type="InterPro" id="IPR043129">
    <property type="entry name" value="ATPase_NBD"/>
</dbReference>
<comment type="caution">
    <text evidence="2">The sequence shown here is derived from an EMBL/GenBank/DDBJ whole genome shotgun (WGS) entry which is preliminary data.</text>
</comment>
<dbReference type="RefSeq" id="WP_082437961.1">
    <property type="nucleotide sequence ID" value="NZ_CP091311.1"/>
</dbReference>
<proteinExistence type="inferred from homology"/>
<evidence type="ECO:0000256" key="1">
    <source>
        <dbReference type="ARBA" id="ARBA00006479"/>
    </source>
</evidence>
<dbReference type="AlphaFoldDB" id="A0ABD4YDK1"/>
<dbReference type="InterPro" id="IPR000600">
    <property type="entry name" value="ROK"/>
</dbReference>
<reference evidence="2 3" key="1">
    <citation type="submission" date="2022-09" db="EMBL/GenBank/DDBJ databases">
        <title>Intensive care unit water sources are persistently colonized with multi-drug resistant bacteria and are the site of extensive horizontal gene transfer of antibiotic resistance genes.</title>
        <authorList>
            <person name="Diorio-Toth L."/>
        </authorList>
    </citation>
    <scope>NUCLEOTIDE SEQUENCE [LARGE SCALE GENOMIC DNA]</scope>
    <source>
        <strain evidence="2 3">GD03901</strain>
    </source>
</reference>
<dbReference type="Gene3D" id="3.30.420.40">
    <property type="match status" value="2"/>
</dbReference>
<comment type="similarity">
    <text evidence="1">Belongs to the ROK (NagC/XylR) family.</text>
</comment>
<protein>
    <submittedName>
        <fullName evidence="2">ROK family protein</fullName>
    </submittedName>
</protein>
<dbReference type="SUPFAM" id="SSF53067">
    <property type="entry name" value="Actin-like ATPase domain"/>
    <property type="match status" value="1"/>
</dbReference>
<dbReference type="Pfam" id="PF00480">
    <property type="entry name" value="ROK"/>
    <property type="match status" value="1"/>
</dbReference>
<name>A0ABD4YDK1_9PSED</name>
<dbReference type="EMBL" id="JAOCBV010000001">
    <property type="protein sequence ID" value="MDH0757358.1"/>
    <property type="molecule type" value="Genomic_DNA"/>
</dbReference>
<dbReference type="PANTHER" id="PTHR18964:SF149">
    <property type="entry name" value="BIFUNCTIONAL UDP-N-ACETYLGLUCOSAMINE 2-EPIMERASE_N-ACETYLMANNOSAMINE KINASE"/>
    <property type="match status" value="1"/>
</dbReference>
<gene>
    <name evidence="2" type="ORF">N5C70_11620</name>
</gene>
<accession>A0ABD4YDK1</accession>
<organism evidence="2 3">
    <name type="scientific">Pseudomonas juntendi</name>
    <dbReference type="NCBI Taxonomy" id="2666183"/>
    <lineage>
        <taxon>Bacteria</taxon>
        <taxon>Pseudomonadati</taxon>
        <taxon>Pseudomonadota</taxon>
        <taxon>Gammaproteobacteria</taxon>
        <taxon>Pseudomonadales</taxon>
        <taxon>Pseudomonadaceae</taxon>
        <taxon>Pseudomonas</taxon>
    </lineage>
</organism>
<dbReference type="PANTHER" id="PTHR18964">
    <property type="entry name" value="ROK (REPRESSOR, ORF, KINASE) FAMILY"/>
    <property type="match status" value="1"/>
</dbReference>
<dbReference type="Proteomes" id="UP001160152">
    <property type="component" value="Unassembled WGS sequence"/>
</dbReference>